<evidence type="ECO:0000313" key="2">
    <source>
        <dbReference type="EMBL" id="KAA6354745.1"/>
    </source>
</evidence>
<feature type="transmembrane region" description="Helical" evidence="1">
    <location>
        <begin position="6"/>
        <end position="22"/>
    </location>
</feature>
<evidence type="ECO:0000256" key="1">
    <source>
        <dbReference type="SAM" id="Phobius"/>
    </source>
</evidence>
<dbReference type="OrthoDB" id="202234at2759"/>
<organism evidence="2 3">
    <name type="scientific">Streblomastix strix</name>
    <dbReference type="NCBI Taxonomy" id="222440"/>
    <lineage>
        <taxon>Eukaryota</taxon>
        <taxon>Metamonada</taxon>
        <taxon>Preaxostyla</taxon>
        <taxon>Oxymonadida</taxon>
        <taxon>Streblomastigidae</taxon>
        <taxon>Streblomastix</taxon>
    </lineage>
</organism>
<protein>
    <submittedName>
        <fullName evidence="2">Uncharacterized protein</fullName>
    </submittedName>
</protein>
<dbReference type="AlphaFoldDB" id="A0A5J4TBC9"/>
<evidence type="ECO:0000313" key="3">
    <source>
        <dbReference type="Proteomes" id="UP000324800"/>
    </source>
</evidence>
<dbReference type="EMBL" id="SNRW01035770">
    <property type="protein sequence ID" value="KAA6354745.1"/>
    <property type="molecule type" value="Genomic_DNA"/>
</dbReference>
<keyword evidence="1" id="KW-1133">Transmembrane helix</keyword>
<name>A0A5J4TBC9_9EUKA</name>
<gene>
    <name evidence="2" type="ORF">EZS28_049728</name>
</gene>
<comment type="caution">
    <text evidence="2">The sequence shown here is derived from an EMBL/GenBank/DDBJ whole genome shotgun (WGS) entry which is preliminary data.</text>
</comment>
<keyword evidence="1" id="KW-0812">Transmembrane</keyword>
<reference evidence="2 3" key="1">
    <citation type="submission" date="2019-03" db="EMBL/GenBank/DDBJ databases">
        <title>Single cell metagenomics reveals metabolic interactions within the superorganism composed of flagellate Streblomastix strix and complex community of Bacteroidetes bacteria on its surface.</title>
        <authorList>
            <person name="Treitli S.C."/>
            <person name="Kolisko M."/>
            <person name="Husnik F."/>
            <person name="Keeling P."/>
            <person name="Hampl V."/>
        </authorList>
    </citation>
    <scope>NUCLEOTIDE SEQUENCE [LARGE SCALE GENOMIC DNA]</scope>
    <source>
        <strain evidence="2">ST1C</strain>
    </source>
</reference>
<dbReference type="Proteomes" id="UP000324800">
    <property type="component" value="Unassembled WGS sequence"/>
</dbReference>
<proteinExistence type="predicted"/>
<sequence length="195" mass="22445">MVSVFIPGAVIAAQFGGNLLFFRRNDKKRGDKTTGPSKNVVKLSKDIEYWLKYKNDRLQTFPEGHRGYFRGLQKLRTGIFRIAYDQKIKVLVAPSEGNQNVIQEKEYLLHPADICLKQNEEINTNKIKYVGSMRNEWQNLRGVVIFNLCAIVDPNDYDNWESFYDVVCEKFTQGYEEACQVYDQVTEGTNAAKLG</sequence>
<accession>A0A5J4TBC9</accession>
<keyword evidence="1" id="KW-0472">Membrane</keyword>